<evidence type="ECO:0000256" key="1">
    <source>
        <dbReference type="SAM" id="MobiDB-lite"/>
    </source>
</evidence>
<dbReference type="Pfam" id="PF07394">
    <property type="entry name" value="DUF1501"/>
    <property type="match status" value="1"/>
</dbReference>
<proteinExistence type="predicted"/>
<dbReference type="AlphaFoldDB" id="A0A6G6GMM3"/>
<keyword evidence="3" id="KW-1185">Reference proteome</keyword>
<feature type="region of interest" description="Disordered" evidence="1">
    <location>
        <begin position="1"/>
        <end position="32"/>
    </location>
</feature>
<dbReference type="RefSeq" id="WP_164679787.1">
    <property type="nucleotide sequence ID" value="NZ_CP049057.1"/>
</dbReference>
<evidence type="ECO:0000313" key="3">
    <source>
        <dbReference type="Proteomes" id="UP000505306"/>
    </source>
</evidence>
<dbReference type="KEGG" id="mgel:G5B37_09425"/>
<dbReference type="InterPro" id="IPR006311">
    <property type="entry name" value="TAT_signal"/>
</dbReference>
<dbReference type="Proteomes" id="UP000505306">
    <property type="component" value="Chromosome"/>
</dbReference>
<accession>A0A6G6GMM3</accession>
<evidence type="ECO:0000313" key="2">
    <source>
        <dbReference type="EMBL" id="QIE59774.1"/>
    </source>
</evidence>
<dbReference type="PROSITE" id="PS51318">
    <property type="entry name" value="TAT"/>
    <property type="match status" value="1"/>
</dbReference>
<gene>
    <name evidence="2" type="ORF">G5B37_09425</name>
</gene>
<dbReference type="PANTHER" id="PTHR43737">
    <property type="entry name" value="BLL7424 PROTEIN"/>
    <property type="match status" value="1"/>
</dbReference>
<sequence length="547" mass="60439">MCHHDTFSNKPAEQAGKKDASKEEKHIHDQEHATWNRRSFIQALGLVGGGSVMLGSAAVSATKASPLSVALSQSENDNILVIVRLKGGNDGLNTIVPIYDYSTYANLRPTIRHQENDLFNLNADFAIPNFMNGLEAMWGDGQMKVVHGVGYPQQNLSHFTSSDIWASASTPTFEPTGWWGRYFEDLYPDYLTNPPAVPPAIQIGSIGNLIFEGAENNYAFSVANPDQLANVAANGALHDVLNLPDCVYGDKLLFMRSTTNTTFNYAQVINDAYLASSNSVDYEDAELANQLAIVARMIKGGLGTKVYMVTLNGFDTHANQEVDHRTLLEDLSESMRDFYDDIGNVGMQNEVLTMTISEFGRRPYENGSNGTDHGAASPVMLFGPGLNGSGFVSEHPDLSDWDNNDNLIPTTDFRDVYSSVLTDWFCLDPSVVNDILLNETYENLDLGFSCESLAVQDFGDVNRFNHVATYNNNTTNIEFTMPSTGHVDIKLYDILGKEIGTMKNEIMFPGRHIVDVKATINTRLSYGQYIYRIAVGGQFYSRSILIK</sequence>
<dbReference type="EMBL" id="CP049057">
    <property type="protein sequence ID" value="QIE59774.1"/>
    <property type="molecule type" value="Genomic_DNA"/>
</dbReference>
<dbReference type="InterPro" id="IPR010869">
    <property type="entry name" value="DUF1501"/>
</dbReference>
<organism evidence="2 3">
    <name type="scientific">Rasiella rasia</name>
    <dbReference type="NCBI Taxonomy" id="2744027"/>
    <lineage>
        <taxon>Bacteria</taxon>
        <taxon>Pseudomonadati</taxon>
        <taxon>Bacteroidota</taxon>
        <taxon>Flavobacteriia</taxon>
        <taxon>Flavobacteriales</taxon>
        <taxon>Flavobacteriaceae</taxon>
        <taxon>Rasiella</taxon>
    </lineage>
</organism>
<feature type="compositionally biased region" description="Basic and acidic residues" evidence="1">
    <location>
        <begin position="15"/>
        <end position="32"/>
    </location>
</feature>
<protein>
    <submittedName>
        <fullName evidence="2">DUF1501 domain-containing protein</fullName>
    </submittedName>
</protein>
<name>A0A6G6GMM3_9FLAO</name>
<dbReference type="PANTHER" id="PTHR43737:SF1">
    <property type="entry name" value="DUF1501 DOMAIN-CONTAINING PROTEIN"/>
    <property type="match status" value="1"/>
</dbReference>
<reference evidence="2 3" key="1">
    <citation type="submission" date="2020-02" db="EMBL/GenBank/DDBJ databases">
        <title>Complete genome sequence of Flavobacteriaceae bacterium.</title>
        <authorList>
            <person name="Kim S.-J."/>
            <person name="Kim Y.-S."/>
            <person name="Kim K.-H."/>
        </authorList>
    </citation>
    <scope>NUCLEOTIDE SEQUENCE [LARGE SCALE GENOMIC DNA]</scope>
    <source>
        <strain evidence="2 3">RR4-40</strain>
    </source>
</reference>